<dbReference type="CDD" id="cd00200">
    <property type="entry name" value="WD40"/>
    <property type="match status" value="1"/>
</dbReference>
<dbReference type="PANTHER" id="PTHR44019">
    <property type="entry name" value="WD REPEAT-CONTAINING PROTEIN 55"/>
    <property type="match status" value="1"/>
</dbReference>
<feature type="repeat" description="WD" evidence="4">
    <location>
        <begin position="303"/>
        <end position="344"/>
    </location>
</feature>
<evidence type="ECO:0000313" key="6">
    <source>
        <dbReference type="Proteomes" id="UP001626550"/>
    </source>
</evidence>
<feature type="repeat" description="WD" evidence="4">
    <location>
        <begin position="235"/>
        <end position="260"/>
    </location>
</feature>
<proteinExistence type="inferred from homology"/>
<reference evidence="5 6" key="1">
    <citation type="submission" date="2024-11" db="EMBL/GenBank/DDBJ databases">
        <title>Adaptive evolution of stress response genes in parasites aligns with host niche diversity.</title>
        <authorList>
            <person name="Hahn C."/>
            <person name="Resl P."/>
        </authorList>
    </citation>
    <scope>NUCLEOTIDE SEQUENCE [LARGE SCALE GENOMIC DNA]</scope>
    <source>
        <strain evidence="5">EGGRZ-B1_66</strain>
        <tissue evidence="5">Body</tissue>
    </source>
</reference>
<evidence type="ECO:0000256" key="2">
    <source>
        <dbReference type="ARBA" id="ARBA00022737"/>
    </source>
</evidence>
<keyword evidence="2" id="KW-0677">Repeat</keyword>
<dbReference type="Proteomes" id="UP001626550">
    <property type="component" value="Unassembled WGS sequence"/>
</dbReference>
<evidence type="ECO:0000313" key="5">
    <source>
        <dbReference type="EMBL" id="KAL3314828.1"/>
    </source>
</evidence>
<feature type="repeat" description="WD" evidence="4">
    <location>
        <begin position="261"/>
        <end position="302"/>
    </location>
</feature>
<dbReference type="InterPro" id="IPR020472">
    <property type="entry name" value="WD40_PAC1"/>
</dbReference>
<feature type="repeat" description="WD" evidence="4">
    <location>
        <begin position="97"/>
        <end position="139"/>
    </location>
</feature>
<accession>A0ABD2Q5F9</accession>
<dbReference type="Gene3D" id="2.130.10.10">
    <property type="entry name" value="YVTN repeat-like/Quinoprotein amine dehydrogenase"/>
    <property type="match status" value="4"/>
</dbReference>
<comment type="similarity">
    <text evidence="3">Belongs to the WD repeat POC1 family.</text>
</comment>
<dbReference type="InterPro" id="IPR019775">
    <property type="entry name" value="WD40_repeat_CS"/>
</dbReference>
<dbReference type="PROSITE" id="PS50294">
    <property type="entry name" value="WD_REPEATS_REGION"/>
    <property type="match status" value="7"/>
</dbReference>
<comment type="caution">
    <text evidence="5">The sequence shown here is derived from an EMBL/GenBank/DDBJ whole genome shotgun (WGS) entry which is preliminary data.</text>
</comment>
<dbReference type="SMART" id="SM00320">
    <property type="entry name" value="WD40"/>
    <property type="match status" value="8"/>
</dbReference>
<dbReference type="InterPro" id="IPR036322">
    <property type="entry name" value="WD40_repeat_dom_sf"/>
</dbReference>
<dbReference type="SUPFAM" id="SSF50978">
    <property type="entry name" value="WD40 repeat-like"/>
    <property type="match status" value="2"/>
</dbReference>
<evidence type="ECO:0000256" key="4">
    <source>
        <dbReference type="PROSITE-ProRule" id="PRU00221"/>
    </source>
</evidence>
<dbReference type="AlphaFoldDB" id="A0ABD2Q5F9"/>
<dbReference type="PROSITE" id="PS00678">
    <property type="entry name" value="WD_REPEATS_1"/>
    <property type="match status" value="4"/>
</dbReference>
<dbReference type="PROSITE" id="PS50082">
    <property type="entry name" value="WD_REPEATS_2"/>
    <property type="match status" value="8"/>
</dbReference>
<dbReference type="InterPro" id="IPR050505">
    <property type="entry name" value="WDR55/POC1"/>
</dbReference>
<evidence type="ECO:0000256" key="3">
    <source>
        <dbReference type="ARBA" id="ARBA00037984"/>
    </source>
</evidence>
<feature type="repeat" description="WD" evidence="4">
    <location>
        <begin position="403"/>
        <end position="435"/>
    </location>
</feature>
<dbReference type="InterPro" id="IPR001680">
    <property type="entry name" value="WD40_rpt"/>
</dbReference>
<organism evidence="5 6">
    <name type="scientific">Cichlidogyrus casuarinus</name>
    <dbReference type="NCBI Taxonomy" id="1844966"/>
    <lineage>
        <taxon>Eukaryota</taxon>
        <taxon>Metazoa</taxon>
        <taxon>Spiralia</taxon>
        <taxon>Lophotrochozoa</taxon>
        <taxon>Platyhelminthes</taxon>
        <taxon>Monogenea</taxon>
        <taxon>Monopisthocotylea</taxon>
        <taxon>Dactylogyridea</taxon>
        <taxon>Ancyrocephalidae</taxon>
        <taxon>Cichlidogyrus</taxon>
    </lineage>
</organism>
<dbReference type="PRINTS" id="PR00320">
    <property type="entry name" value="GPROTEINBRPT"/>
</dbReference>
<feature type="repeat" description="WD" evidence="4">
    <location>
        <begin position="55"/>
        <end position="96"/>
    </location>
</feature>
<dbReference type="Pfam" id="PF00400">
    <property type="entry name" value="WD40"/>
    <property type="match status" value="8"/>
</dbReference>
<evidence type="ECO:0000256" key="1">
    <source>
        <dbReference type="ARBA" id="ARBA00022574"/>
    </source>
</evidence>
<dbReference type="InterPro" id="IPR015943">
    <property type="entry name" value="WD40/YVTN_repeat-like_dom_sf"/>
</dbReference>
<feature type="repeat" description="WD" evidence="4">
    <location>
        <begin position="361"/>
        <end position="402"/>
    </location>
</feature>
<feature type="repeat" description="WD" evidence="4">
    <location>
        <begin position="140"/>
        <end position="181"/>
    </location>
</feature>
<dbReference type="PANTHER" id="PTHR44019:SF8">
    <property type="entry name" value="POC1 CENTRIOLAR PROTEIN HOMOLOG"/>
    <property type="match status" value="1"/>
</dbReference>
<keyword evidence="6" id="KW-1185">Reference proteome</keyword>
<keyword evidence="1 4" id="KW-0853">WD repeat</keyword>
<gene>
    <name evidence="5" type="primary">WDR69</name>
    <name evidence="5" type="ORF">Ciccas_006545</name>
</gene>
<name>A0ABD2Q5F9_9PLAT</name>
<dbReference type="EMBL" id="JBJKFK010000898">
    <property type="protein sequence ID" value="KAL3314828.1"/>
    <property type="molecule type" value="Genomic_DNA"/>
</dbReference>
<sequence>MKSFSSDIESLVLEITAKEPLITERRVPQIRELIQRLKEKISVPSKRKFSPYKVLRAHLLPLTNVCFNKSGSHFITASYDRTCRLWETDTGKEVRTYEGHSNVVYALSFNNPFCDKIATGSFDRTARVWSVDSGECYYSLKGHNAELVCLQFNPISTILATGSMDTRAKLWDIETGSEVANLSGHTAEVICLQFSQGANTSVTFATKMSEDINDSEFKVDDRLDECTPDYLTEGGRLLLTGSFDHTVSIWDMRTGQRTHHLIGHAAEISVATFSYDGNYVASASMDKTLRVWDTRNGKPMQILSGHADEVLDVCFDLSAKLIASGSADGTARVWKYGPSNVMTSNFSPAGLNPIFKPHLTLEGHELEISKVCFNSLGDRLLTASADKTARLWDVETGDLCDILMGHSSEIFSCAFNYESDTIITGSKDNTCRIWR</sequence>
<protein>
    <submittedName>
        <fullName evidence="5">Dynein assembly factor with WDR repeat domains 1</fullName>
    </submittedName>
</protein>